<comment type="similarity">
    <text evidence="1">Belongs to the EXO84 family.</text>
</comment>
<dbReference type="InterPro" id="IPR032403">
    <property type="entry name" value="Exo84_C"/>
</dbReference>
<dbReference type="SUPFAM" id="SSF74788">
    <property type="entry name" value="Cullin repeat-like"/>
    <property type="match status" value="1"/>
</dbReference>
<sequence length="656" mass="72806">MDSTSISTSRFRFRDHSQEIADEDSSEGHTTADSSSVSSDGDEEPELESMTAKGVQHLCSELLELKQESDEDFQKNIFSNYSAFLAILKEIEVMQSELLGLKNQASSQKSLIQDVKNGIFSRVPLDETIQSTLEETLHVQPSSPSILETHTENVSEMLDTLLSEHRLDDALALLEMEGNFVQNLQAGEKISSDQLMSYNSTISEKRAMLADQLTLMAKHPRVSAPELHKALFGLCQLGENNLANQLMLQYYHARIVSGIYDLQSSKEIQNALYIRELAKFVCSMISQAVNSFVALNGESYPYTSDLTDWAAKEIEIFALCFNKYVESISDISGGVSTAVDALQIAMPYCSLLENQRIGRKLNNVVPGLMRPLTLSDLKSSIHEKRTSVADDMSPLIALQMESSVLKAITDLLTAYIVILESALSGDTDVIEKHGFRINSPESPTQGFFILANISTLVQFSTCIIRNLFDGIHHLDFEIDNYLTFVQDVYGRLKACFLGQFISNIFSPNVDHESGPELCISWQDDSRICDLIPSVPYLFILDAQFLVEIARSGGYLSDNVINVSTNIISRLEESFISAGLNPLRDMNDGEWPANAATRALKKLQELHEKENATTSTQDSLPYVSSDIQFEDEGIESVNNPVIVNAQDSDSNTQASTN</sequence>
<dbReference type="Pfam" id="PF16528">
    <property type="entry name" value="Exo84_C"/>
    <property type="match status" value="1"/>
</dbReference>
<dbReference type="PANTHER" id="PTHR21426">
    <property type="entry name" value="EXOCYST COMPLEX COMPONENT 8"/>
    <property type="match status" value="1"/>
</dbReference>
<proteinExistence type="inferred from homology"/>
<evidence type="ECO:0000256" key="3">
    <source>
        <dbReference type="ARBA" id="ARBA00022483"/>
    </source>
</evidence>
<evidence type="ECO:0000313" key="6">
    <source>
        <dbReference type="EMBL" id="KAK6141494.1"/>
    </source>
</evidence>
<comment type="caution">
    <text evidence="6">The sequence shown here is derived from an EMBL/GenBank/DDBJ whole genome shotgun (WGS) entry which is preliminary data.</text>
</comment>
<dbReference type="Pfam" id="PF08700">
    <property type="entry name" value="VPS51_Exo84_N"/>
    <property type="match status" value="1"/>
</dbReference>
<evidence type="ECO:0000256" key="1">
    <source>
        <dbReference type="ARBA" id="ARBA00007210"/>
    </source>
</evidence>
<protein>
    <recommendedName>
        <fullName evidence="5">Exocyst component Exo84 C-terminal domain-containing protein</fullName>
    </recommendedName>
</protein>
<accession>A0ABR0W596</accession>
<dbReference type="EMBL" id="JABTTQ020000141">
    <property type="protein sequence ID" value="KAK6141494.1"/>
    <property type="molecule type" value="Genomic_DNA"/>
</dbReference>
<name>A0ABR0W596_REHGL</name>
<dbReference type="PANTHER" id="PTHR21426:SF13">
    <property type="entry name" value="OS08G0566700 PROTEIN"/>
    <property type="match status" value="1"/>
</dbReference>
<keyword evidence="3" id="KW-0268">Exocytosis</keyword>
<feature type="region of interest" description="Disordered" evidence="4">
    <location>
        <begin position="1"/>
        <end position="50"/>
    </location>
</feature>
<gene>
    <name evidence="6" type="ORF">DH2020_024761</name>
</gene>
<dbReference type="Proteomes" id="UP001318860">
    <property type="component" value="Unassembled WGS sequence"/>
</dbReference>
<evidence type="ECO:0000256" key="4">
    <source>
        <dbReference type="SAM" id="MobiDB-lite"/>
    </source>
</evidence>
<feature type="compositionally biased region" description="Low complexity" evidence="4">
    <location>
        <begin position="1"/>
        <end position="10"/>
    </location>
</feature>
<evidence type="ECO:0000256" key="2">
    <source>
        <dbReference type="ARBA" id="ARBA00022448"/>
    </source>
</evidence>
<organism evidence="6 7">
    <name type="scientific">Rehmannia glutinosa</name>
    <name type="common">Chinese foxglove</name>
    <dbReference type="NCBI Taxonomy" id="99300"/>
    <lineage>
        <taxon>Eukaryota</taxon>
        <taxon>Viridiplantae</taxon>
        <taxon>Streptophyta</taxon>
        <taxon>Embryophyta</taxon>
        <taxon>Tracheophyta</taxon>
        <taxon>Spermatophyta</taxon>
        <taxon>Magnoliopsida</taxon>
        <taxon>eudicotyledons</taxon>
        <taxon>Gunneridae</taxon>
        <taxon>Pentapetalae</taxon>
        <taxon>asterids</taxon>
        <taxon>lamiids</taxon>
        <taxon>Lamiales</taxon>
        <taxon>Orobanchaceae</taxon>
        <taxon>Rehmannieae</taxon>
        <taxon>Rehmannia</taxon>
    </lineage>
</organism>
<dbReference type="InterPro" id="IPR033961">
    <property type="entry name" value="Exo84"/>
</dbReference>
<reference evidence="6 7" key="1">
    <citation type="journal article" date="2021" name="Comput. Struct. Biotechnol. J.">
        <title>De novo genome assembly of the potent medicinal plant Rehmannia glutinosa using nanopore technology.</title>
        <authorList>
            <person name="Ma L."/>
            <person name="Dong C."/>
            <person name="Song C."/>
            <person name="Wang X."/>
            <person name="Zheng X."/>
            <person name="Niu Y."/>
            <person name="Chen S."/>
            <person name="Feng W."/>
        </authorList>
    </citation>
    <scope>NUCLEOTIDE SEQUENCE [LARGE SCALE GENOMIC DNA]</scope>
    <source>
        <strain evidence="6">DH-2019</strain>
    </source>
</reference>
<evidence type="ECO:0000313" key="7">
    <source>
        <dbReference type="Proteomes" id="UP001318860"/>
    </source>
</evidence>
<keyword evidence="7" id="KW-1185">Reference proteome</keyword>
<dbReference type="InterPro" id="IPR016159">
    <property type="entry name" value="Cullin_repeat-like_dom_sf"/>
</dbReference>
<feature type="domain" description="Exocyst component Exo84 C-terminal" evidence="5">
    <location>
        <begin position="152"/>
        <end position="332"/>
    </location>
</feature>
<keyword evidence="2" id="KW-0813">Transport</keyword>
<evidence type="ECO:0000259" key="5">
    <source>
        <dbReference type="Pfam" id="PF16528"/>
    </source>
</evidence>